<dbReference type="InterPro" id="IPR001005">
    <property type="entry name" value="SANT/Myb"/>
</dbReference>
<evidence type="ECO:0000256" key="2">
    <source>
        <dbReference type="ARBA" id="ARBA00023125"/>
    </source>
</evidence>
<comment type="subcellular location">
    <subcellularLocation>
        <location evidence="1">Nucleus</location>
    </subcellularLocation>
</comment>
<feature type="domain" description="HTH myb-type" evidence="6">
    <location>
        <begin position="91"/>
        <end position="141"/>
    </location>
</feature>
<proteinExistence type="predicted"/>
<keyword evidence="8" id="KW-1185">Reference proteome</keyword>
<dbReference type="PROSITE" id="PS50090">
    <property type="entry name" value="MYB_LIKE"/>
    <property type="match status" value="2"/>
</dbReference>
<evidence type="ECO:0000313" key="7">
    <source>
        <dbReference type="EMBL" id="CAK9315353.1"/>
    </source>
</evidence>
<feature type="region of interest" description="Disordered" evidence="4">
    <location>
        <begin position="139"/>
        <end position="159"/>
    </location>
</feature>
<accession>A0ABP0Y8R6</accession>
<dbReference type="Proteomes" id="UP001642487">
    <property type="component" value="Chromosome 2"/>
</dbReference>
<keyword evidence="2" id="KW-0238">DNA-binding</keyword>
<dbReference type="CDD" id="cd00167">
    <property type="entry name" value="SANT"/>
    <property type="match status" value="2"/>
</dbReference>
<evidence type="ECO:0000259" key="5">
    <source>
        <dbReference type="PROSITE" id="PS50090"/>
    </source>
</evidence>
<keyword evidence="3" id="KW-0539">Nucleus</keyword>
<sequence>MSLYYYTSSLHTLSCMCVLQRNNKKMVRAPVVDKDGVKRGAWSLEEDQKLRAYVEKYGPWKWREVPRLAGLMRCGKSCRLRWLNYLQPGLKRGNYTSEENDLICKLHQKHGNRWSTIAAKLPGRTDNEVKNHWNAHLKKQVKPKAESSTKHQGKLPKQLTSHVYEAKPEDYTEYSSTKFGIVESSCLSQQTSSCDDNFGTELNWGVEHYNIDQLNSGYYGDFWTEACVWEHNETNVLSEDYGIGIFSPQQYETTYDHNYFDLFG</sequence>
<feature type="domain" description="Myb-like" evidence="5">
    <location>
        <begin position="87"/>
        <end position="137"/>
    </location>
</feature>
<evidence type="ECO:0000313" key="8">
    <source>
        <dbReference type="Proteomes" id="UP001642487"/>
    </source>
</evidence>
<dbReference type="InterPro" id="IPR017930">
    <property type="entry name" value="Myb_dom"/>
</dbReference>
<dbReference type="SMART" id="SM00717">
    <property type="entry name" value="SANT"/>
    <property type="match status" value="2"/>
</dbReference>
<organism evidence="7 8">
    <name type="scientific">Citrullus colocynthis</name>
    <name type="common">colocynth</name>
    <dbReference type="NCBI Taxonomy" id="252529"/>
    <lineage>
        <taxon>Eukaryota</taxon>
        <taxon>Viridiplantae</taxon>
        <taxon>Streptophyta</taxon>
        <taxon>Embryophyta</taxon>
        <taxon>Tracheophyta</taxon>
        <taxon>Spermatophyta</taxon>
        <taxon>Magnoliopsida</taxon>
        <taxon>eudicotyledons</taxon>
        <taxon>Gunneridae</taxon>
        <taxon>Pentapetalae</taxon>
        <taxon>rosids</taxon>
        <taxon>fabids</taxon>
        <taxon>Cucurbitales</taxon>
        <taxon>Cucurbitaceae</taxon>
        <taxon>Benincaseae</taxon>
        <taxon>Citrullus</taxon>
    </lineage>
</organism>
<protein>
    <submittedName>
        <fullName evidence="7">Uncharacterized protein</fullName>
    </submittedName>
</protein>
<dbReference type="Pfam" id="PF00249">
    <property type="entry name" value="Myb_DNA-binding"/>
    <property type="match status" value="2"/>
</dbReference>
<gene>
    <name evidence="7" type="ORF">CITCOLO1_LOCUS7139</name>
</gene>
<reference evidence="7 8" key="1">
    <citation type="submission" date="2024-03" db="EMBL/GenBank/DDBJ databases">
        <authorList>
            <person name="Gkanogiannis A."/>
            <person name="Becerra Lopez-Lavalle L."/>
        </authorList>
    </citation>
    <scope>NUCLEOTIDE SEQUENCE [LARGE SCALE GENOMIC DNA]</scope>
</reference>
<feature type="domain" description="HTH myb-type" evidence="6">
    <location>
        <begin position="34"/>
        <end position="90"/>
    </location>
</feature>
<dbReference type="SUPFAM" id="SSF46689">
    <property type="entry name" value="Homeodomain-like"/>
    <property type="match status" value="1"/>
</dbReference>
<evidence type="ECO:0000256" key="3">
    <source>
        <dbReference type="ARBA" id="ARBA00023242"/>
    </source>
</evidence>
<evidence type="ECO:0000256" key="1">
    <source>
        <dbReference type="ARBA" id="ARBA00004123"/>
    </source>
</evidence>
<dbReference type="Gene3D" id="1.10.10.60">
    <property type="entry name" value="Homeodomain-like"/>
    <property type="match status" value="2"/>
</dbReference>
<dbReference type="InterPro" id="IPR009057">
    <property type="entry name" value="Homeodomain-like_sf"/>
</dbReference>
<name>A0ABP0Y8R6_9ROSI</name>
<dbReference type="PANTHER" id="PTHR10641">
    <property type="entry name" value="MYB FAMILY TRANSCRIPTION FACTOR"/>
    <property type="match status" value="1"/>
</dbReference>
<dbReference type="PROSITE" id="PS51294">
    <property type="entry name" value="HTH_MYB"/>
    <property type="match status" value="2"/>
</dbReference>
<dbReference type="InterPro" id="IPR015495">
    <property type="entry name" value="Myb_TF_plants"/>
</dbReference>
<evidence type="ECO:0000256" key="4">
    <source>
        <dbReference type="SAM" id="MobiDB-lite"/>
    </source>
</evidence>
<evidence type="ECO:0000259" key="6">
    <source>
        <dbReference type="PROSITE" id="PS51294"/>
    </source>
</evidence>
<feature type="domain" description="Myb-like" evidence="5">
    <location>
        <begin position="34"/>
        <end position="86"/>
    </location>
</feature>
<dbReference type="PANTHER" id="PTHR10641:SF1377">
    <property type="entry name" value="MYB-RELATED PROTEIN MYB4-LIKE"/>
    <property type="match status" value="1"/>
</dbReference>
<dbReference type="EMBL" id="OZ021736">
    <property type="protein sequence ID" value="CAK9315353.1"/>
    <property type="molecule type" value="Genomic_DNA"/>
</dbReference>